<dbReference type="InterPro" id="IPR036869">
    <property type="entry name" value="J_dom_sf"/>
</dbReference>
<dbReference type="EMBL" id="KT820662">
    <property type="protein sequence ID" value="ALH22953.1"/>
    <property type="molecule type" value="Genomic_DNA"/>
</dbReference>
<gene>
    <name evidence="1" type="ORF">ceV_047</name>
</gene>
<protein>
    <recommendedName>
        <fullName evidence="3">J domain-containing protein</fullName>
    </recommendedName>
</protein>
<accession>A0A0N7G7J4</accession>
<evidence type="ECO:0008006" key="3">
    <source>
        <dbReference type="Google" id="ProtNLM"/>
    </source>
</evidence>
<dbReference type="OrthoDB" id="33484at10239"/>
<proteinExistence type="predicted"/>
<dbReference type="Gene3D" id="1.10.287.110">
    <property type="entry name" value="DnaJ domain"/>
    <property type="match status" value="1"/>
</dbReference>
<dbReference type="Proteomes" id="UP000203826">
    <property type="component" value="Segment"/>
</dbReference>
<dbReference type="InterPro" id="IPR001623">
    <property type="entry name" value="DnaJ_domain"/>
</dbReference>
<organism evidence="1 2">
    <name type="scientific">Chrysochromulina ericina virus CeV-01B</name>
    <dbReference type="NCBI Taxonomy" id="3070830"/>
    <lineage>
        <taxon>Viruses</taxon>
        <taxon>Varidnaviria</taxon>
        <taxon>Bamfordvirae</taxon>
        <taxon>Nucleocytoviricota</taxon>
        <taxon>Megaviricetes</taxon>
        <taxon>Imitervirales</taxon>
        <taxon>Mesomimiviridae</taxon>
        <taxon>Tethysvirus</taxon>
        <taxon>Tethysvirus raunefjordenense</taxon>
    </lineage>
</organism>
<dbReference type="SUPFAM" id="SSF46565">
    <property type="entry name" value="Chaperone J-domain"/>
    <property type="match status" value="1"/>
</dbReference>
<name>A0A0N7G7J4_9VIRU</name>
<keyword evidence="2" id="KW-1185">Reference proteome</keyword>
<dbReference type="CDD" id="cd06257">
    <property type="entry name" value="DnaJ"/>
    <property type="match status" value="1"/>
</dbReference>
<dbReference type="KEGG" id="vg:26048914"/>
<reference evidence="1 2" key="1">
    <citation type="journal article" date="2015" name="Genome Announc.">
        <title>The 474-Kilobase-Pair Complete Genome Sequence of CeV-01B, a Virus Infecting Haptolina (Chrysochromulina) ericina (Prymnesiophyceae).</title>
        <authorList>
            <person name="Gallot-Lavallee L."/>
            <person name="Pagarete A."/>
            <person name="Legendre M."/>
            <person name="Santini S."/>
            <person name="Sandaa R.A."/>
            <person name="Himmelbauer H."/>
            <person name="Ogata H."/>
            <person name="Bratbak G."/>
            <person name="Claverie J.M."/>
        </authorList>
    </citation>
    <scope>NUCLEOTIDE SEQUENCE [LARGE SCALE GENOMIC DNA]</scope>
    <source>
        <strain evidence="1">CeV-01B</strain>
    </source>
</reference>
<evidence type="ECO:0000313" key="2">
    <source>
        <dbReference type="Proteomes" id="UP000203826"/>
    </source>
</evidence>
<sequence length="294" mass="34351">MSSLDLDINNYNLDDILRLFNVDYNLNDDDIKNCYKTVLKLHPDKSGLDKEYFLFYTKAFKVLKNVYEYKNKRDTHLDKNKAKIEYLSNSDDDEGKKLIVKNLEKKKGEDFNKWFNETFEKINISNLSENGYGNWLKTENNTEDLDIKSVREMHEIINKKKESLSALVKIDKISEMSSIGSLNELDNSEPGSYSASVFSKLAYDDIKVAHTETVIPVSNNDYEKIQKFNIGTLREFRNRQNLKPMSKQEAENQIIKNNNVEDEKNTQLAYRLTQQAEEAEKANTKLWNILRTLK</sequence>
<evidence type="ECO:0000313" key="1">
    <source>
        <dbReference type="EMBL" id="ALH22953.1"/>
    </source>
</evidence>